<dbReference type="EMBL" id="CP049055">
    <property type="protein sequence ID" value="QII11210.1"/>
    <property type="molecule type" value="Genomic_DNA"/>
</dbReference>
<reference evidence="1 2" key="1">
    <citation type="submission" date="2020-02" db="EMBL/GenBank/DDBJ databases">
        <title>Newly sequenced genome of strain CSTR1 showed variability in Candidatus Kuenenia stuttgartiensis genomes.</title>
        <authorList>
            <person name="Ding C."/>
            <person name="Adrian L."/>
        </authorList>
    </citation>
    <scope>NUCLEOTIDE SEQUENCE [LARGE SCALE GENOMIC DNA]</scope>
    <source>
        <strain evidence="1 2">CSTR1</strain>
    </source>
</reference>
<evidence type="ECO:0000313" key="2">
    <source>
        <dbReference type="Proteomes" id="UP000501926"/>
    </source>
</evidence>
<accession>A0A6G7GNM6</accession>
<dbReference type="Proteomes" id="UP000501926">
    <property type="component" value="Chromosome"/>
</dbReference>
<organism evidence="1 2">
    <name type="scientific">Kuenenia stuttgartiensis</name>
    <dbReference type="NCBI Taxonomy" id="174633"/>
    <lineage>
        <taxon>Bacteria</taxon>
        <taxon>Pseudomonadati</taxon>
        <taxon>Planctomycetota</taxon>
        <taxon>Candidatus Brocadiia</taxon>
        <taxon>Candidatus Brocadiales</taxon>
        <taxon>Candidatus Brocadiaceae</taxon>
        <taxon>Candidatus Kuenenia</taxon>
    </lineage>
</organism>
<gene>
    <name evidence="1" type="ORF">KsCSTR_18310</name>
</gene>
<proteinExistence type="predicted"/>
<protein>
    <submittedName>
        <fullName evidence="1">Uncharacterized protein</fullName>
    </submittedName>
</protein>
<sequence length="77" mass="8688">MIANVKELGLESPKMVCLDVEGKLYAFTPSMLSKADLKELKALLLKKIHALCVNREMLYDQLALVNGELDRRTNRAI</sequence>
<evidence type="ECO:0000313" key="1">
    <source>
        <dbReference type="EMBL" id="QII11210.1"/>
    </source>
</evidence>
<dbReference type="AlphaFoldDB" id="A0A6G7GNM6"/>
<name>A0A6G7GNM6_KUEST</name>